<dbReference type="AlphaFoldDB" id="A0A9P7CVZ9"/>
<proteinExistence type="predicted"/>
<evidence type="ECO:0000313" key="1">
    <source>
        <dbReference type="EMBL" id="KAG1758978.1"/>
    </source>
</evidence>
<dbReference type="EMBL" id="JABBWD010000655">
    <property type="protein sequence ID" value="KAG1758978.1"/>
    <property type="molecule type" value="Genomic_DNA"/>
</dbReference>
<reference evidence="1" key="1">
    <citation type="journal article" date="2020" name="New Phytol.">
        <title>Comparative genomics reveals dynamic genome evolution in host specialist ectomycorrhizal fungi.</title>
        <authorList>
            <person name="Lofgren L.A."/>
            <person name="Nguyen N.H."/>
            <person name="Vilgalys R."/>
            <person name="Ruytinx J."/>
            <person name="Liao H.L."/>
            <person name="Branco S."/>
            <person name="Kuo A."/>
            <person name="LaButti K."/>
            <person name="Lipzen A."/>
            <person name="Andreopoulos W."/>
            <person name="Pangilinan J."/>
            <person name="Riley R."/>
            <person name="Hundley H."/>
            <person name="Na H."/>
            <person name="Barry K."/>
            <person name="Grigoriev I.V."/>
            <person name="Stajich J.E."/>
            <person name="Kennedy P.G."/>
        </authorList>
    </citation>
    <scope>NUCLEOTIDE SEQUENCE</scope>
    <source>
        <strain evidence="1">DOB743</strain>
    </source>
</reference>
<dbReference type="OrthoDB" id="2642758at2759"/>
<organism evidence="1 2">
    <name type="scientific">Suillus placidus</name>
    <dbReference type="NCBI Taxonomy" id="48579"/>
    <lineage>
        <taxon>Eukaryota</taxon>
        <taxon>Fungi</taxon>
        <taxon>Dikarya</taxon>
        <taxon>Basidiomycota</taxon>
        <taxon>Agaricomycotina</taxon>
        <taxon>Agaricomycetes</taxon>
        <taxon>Agaricomycetidae</taxon>
        <taxon>Boletales</taxon>
        <taxon>Suillineae</taxon>
        <taxon>Suillaceae</taxon>
        <taxon>Suillus</taxon>
    </lineage>
</organism>
<keyword evidence="2" id="KW-1185">Reference proteome</keyword>
<comment type="caution">
    <text evidence="1">The sequence shown here is derived from an EMBL/GenBank/DDBJ whole genome shotgun (WGS) entry which is preliminary data.</text>
</comment>
<sequence>NYLTVEWDVRYDFKSFLHDNNTEWRLDFDCHNEYCDFCLGATFANEDIPPLFMPKDWVDIEHAANVIRKHYPCYSQIFQGLLYATASTHPYLVPVPAEDGVASSCTLEKLQVNYWVHQRAFGTTTVSCRALRHRYNALPNFMVPLDNVYTFFFEDETNNPPPNSLINDIAPNATMDARFDGNLLVMKEHQGLLVNITTDDIGLISFLLKRWLSFAHSVQLYLCVLTACQATANTTSTCADVGLKLAFLGLAYYVYRSSRMCYRVPTSLLMKEHFRLYHSSMFAPAVHDLIEIYDHVGSFIFGSQLYHKPDLLKDMIQTLANDVTVSVVFAESDTLASYLVAEAVKEDHAPYVSGSGILMVAFLQSHGGQGF</sequence>
<gene>
    <name evidence="1" type="ORF">EV702DRAFT_1053778</name>
</gene>
<evidence type="ECO:0000313" key="2">
    <source>
        <dbReference type="Proteomes" id="UP000714275"/>
    </source>
</evidence>
<protein>
    <submittedName>
        <fullName evidence="1">Uncharacterized protein</fullName>
    </submittedName>
</protein>
<name>A0A9P7CVZ9_9AGAM</name>
<dbReference type="Proteomes" id="UP000714275">
    <property type="component" value="Unassembled WGS sequence"/>
</dbReference>
<accession>A0A9P7CVZ9</accession>
<feature type="non-terminal residue" evidence="1">
    <location>
        <position position="371"/>
    </location>
</feature>